<dbReference type="PROSITE" id="PS51372">
    <property type="entry name" value="PRD_2"/>
    <property type="match status" value="2"/>
</dbReference>
<protein>
    <submittedName>
        <fullName evidence="3">Transcription antiterminator LicT</fullName>
    </submittedName>
</protein>
<dbReference type="InterPro" id="IPR036650">
    <property type="entry name" value="CAT_RNA-bd_dom_sf"/>
</dbReference>
<evidence type="ECO:0000313" key="3">
    <source>
        <dbReference type="EMBL" id="MPM39874.1"/>
    </source>
</evidence>
<dbReference type="InterPro" id="IPR036634">
    <property type="entry name" value="PRD_sf"/>
</dbReference>
<dbReference type="SUPFAM" id="SSF50151">
    <property type="entry name" value="SacY-like RNA-binding domain"/>
    <property type="match status" value="1"/>
</dbReference>
<comment type="caution">
    <text evidence="3">The sequence shown here is derived from an EMBL/GenBank/DDBJ whole genome shotgun (WGS) entry which is preliminary data.</text>
</comment>
<gene>
    <name evidence="3" type="primary">licT_2</name>
    <name evidence="3" type="ORF">SDC9_86510</name>
</gene>
<keyword evidence="1" id="KW-0677">Repeat</keyword>
<proteinExistence type="predicted"/>
<name>A0A644ZQJ8_9ZZZZ</name>
<dbReference type="PANTHER" id="PTHR30185:SF15">
    <property type="entry name" value="CRYPTIC BETA-GLUCOSIDE BGL OPERON ANTITERMINATOR"/>
    <property type="match status" value="1"/>
</dbReference>
<feature type="domain" description="PRD" evidence="2">
    <location>
        <begin position="65"/>
        <end position="169"/>
    </location>
</feature>
<dbReference type="InterPro" id="IPR004341">
    <property type="entry name" value="CAT_RNA-bd_dom"/>
</dbReference>
<dbReference type="Gene3D" id="1.10.1790.10">
    <property type="entry name" value="PRD domain"/>
    <property type="match status" value="2"/>
</dbReference>
<dbReference type="NCBIfam" id="NF046042">
    <property type="entry name" value="LicT"/>
    <property type="match status" value="1"/>
</dbReference>
<evidence type="ECO:0000256" key="1">
    <source>
        <dbReference type="ARBA" id="ARBA00022737"/>
    </source>
</evidence>
<reference evidence="3" key="1">
    <citation type="submission" date="2019-08" db="EMBL/GenBank/DDBJ databases">
        <authorList>
            <person name="Kucharzyk K."/>
            <person name="Murdoch R.W."/>
            <person name="Higgins S."/>
            <person name="Loffler F."/>
        </authorList>
    </citation>
    <scope>NUCLEOTIDE SEQUENCE</scope>
</reference>
<accession>A0A644ZQJ8</accession>
<dbReference type="Gene3D" id="2.30.24.10">
    <property type="entry name" value="CAT RNA-binding domain"/>
    <property type="match status" value="1"/>
</dbReference>
<dbReference type="Pfam" id="PF00874">
    <property type="entry name" value="PRD"/>
    <property type="match status" value="2"/>
</dbReference>
<dbReference type="GO" id="GO:0003723">
    <property type="term" value="F:RNA binding"/>
    <property type="evidence" value="ECO:0007669"/>
    <property type="project" value="InterPro"/>
</dbReference>
<dbReference type="PANTHER" id="PTHR30185">
    <property type="entry name" value="CRYPTIC BETA-GLUCOSIDE BGL OPERON ANTITERMINATOR"/>
    <property type="match status" value="1"/>
</dbReference>
<organism evidence="3">
    <name type="scientific">bioreactor metagenome</name>
    <dbReference type="NCBI Taxonomy" id="1076179"/>
    <lineage>
        <taxon>unclassified sequences</taxon>
        <taxon>metagenomes</taxon>
        <taxon>ecological metagenomes</taxon>
    </lineage>
</organism>
<sequence length="278" mass="32757">MIINKVLNNNVITIINENNEESVVMGRGIAFQKKKGDEIDQEKVDKIFVLKNKSINDKLIALVNDISVENLEIAEEVIKYAEKKLDTKLNENIYLTLTDHISFSINRYKSNLEMKNVMLWDIKRLHKAEFEVGLKALEIIKNRINIELPEDEAASIAMHILNGELSQDMPQIVDIINLINEILKIVKYHFNVDFDEESINYYRFITHLKFFAQRLVNGKYYEDNDNDLFEMIKNKYPKSYECTRKIEGFIKQKFNNELTKEEKLYLIVHTARVVKENY</sequence>
<dbReference type="AlphaFoldDB" id="A0A644ZQJ8"/>
<dbReference type="SMART" id="SM01061">
    <property type="entry name" value="CAT_RBD"/>
    <property type="match status" value="1"/>
</dbReference>
<dbReference type="Pfam" id="PF03123">
    <property type="entry name" value="CAT_RBD"/>
    <property type="match status" value="1"/>
</dbReference>
<dbReference type="InterPro" id="IPR011608">
    <property type="entry name" value="PRD"/>
</dbReference>
<dbReference type="GO" id="GO:0006355">
    <property type="term" value="P:regulation of DNA-templated transcription"/>
    <property type="evidence" value="ECO:0007669"/>
    <property type="project" value="InterPro"/>
</dbReference>
<dbReference type="EMBL" id="VSSQ01008797">
    <property type="protein sequence ID" value="MPM39874.1"/>
    <property type="molecule type" value="Genomic_DNA"/>
</dbReference>
<dbReference type="SUPFAM" id="SSF63520">
    <property type="entry name" value="PTS-regulatory domain, PRD"/>
    <property type="match status" value="2"/>
</dbReference>
<dbReference type="InterPro" id="IPR050661">
    <property type="entry name" value="BglG_antiterminators"/>
</dbReference>
<evidence type="ECO:0000259" key="2">
    <source>
        <dbReference type="PROSITE" id="PS51372"/>
    </source>
</evidence>
<feature type="domain" description="PRD" evidence="2">
    <location>
        <begin position="170"/>
        <end position="278"/>
    </location>
</feature>